<feature type="transmembrane region" description="Helical" evidence="8">
    <location>
        <begin position="105"/>
        <end position="127"/>
    </location>
</feature>
<feature type="transmembrane region" description="Helical" evidence="8">
    <location>
        <begin position="147"/>
        <end position="164"/>
    </location>
</feature>
<comment type="similarity">
    <text evidence="8">Belongs to the NqrDE/RnfAE family.</text>
</comment>
<keyword evidence="5 8" id="KW-0249">Electron transport</keyword>
<comment type="caution">
    <text evidence="9">The sequence shown here is derived from an EMBL/GenBank/DDBJ whole genome shotgun (WGS) entry which is preliminary data.</text>
</comment>
<dbReference type="InterPro" id="IPR003667">
    <property type="entry name" value="NqrDE/RnfAE"/>
</dbReference>
<dbReference type="GO" id="GO:0012505">
    <property type="term" value="C:endomembrane system"/>
    <property type="evidence" value="ECO:0007669"/>
    <property type="project" value="UniProtKB-SubCell"/>
</dbReference>
<dbReference type="NCBIfam" id="TIGR01943">
    <property type="entry name" value="rnfA"/>
    <property type="match status" value="1"/>
</dbReference>
<dbReference type="EMBL" id="DXDU01000140">
    <property type="protein sequence ID" value="HIY27263.1"/>
    <property type="molecule type" value="Genomic_DNA"/>
</dbReference>
<keyword evidence="4 8" id="KW-1278">Translocase</keyword>
<keyword evidence="2 8" id="KW-0813">Transport</keyword>
<dbReference type="Proteomes" id="UP000823915">
    <property type="component" value="Unassembled WGS sequence"/>
</dbReference>
<evidence type="ECO:0000256" key="2">
    <source>
        <dbReference type="ARBA" id="ARBA00022448"/>
    </source>
</evidence>
<keyword evidence="3 8" id="KW-0812">Transmembrane</keyword>
<comment type="subcellular location">
    <subcellularLocation>
        <location evidence="8">Cell membrane</location>
        <topology evidence="8">Multi-pass membrane protein</topology>
    </subcellularLocation>
    <subcellularLocation>
        <location evidence="1">Endomembrane system</location>
        <topology evidence="1">Multi-pass membrane protein</topology>
    </subcellularLocation>
</comment>
<comment type="function">
    <text evidence="8">Part of a membrane-bound complex that couples electron transfer with translocation of ions across the membrane.</text>
</comment>
<evidence type="ECO:0000256" key="3">
    <source>
        <dbReference type="ARBA" id="ARBA00022692"/>
    </source>
</evidence>
<feature type="transmembrane region" description="Helical" evidence="8">
    <location>
        <begin position="44"/>
        <end position="68"/>
    </location>
</feature>
<keyword evidence="7 8" id="KW-0472">Membrane</keyword>
<reference evidence="9" key="1">
    <citation type="journal article" date="2021" name="PeerJ">
        <title>Extensive microbial diversity within the chicken gut microbiome revealed by metagenomics and culture.</title>
        <authorList>
            <person name="Gilroy R."/>
            <person name="Ravi A."/>
            <person name="Getino M."/>
            <person name="Pursley I."/>
            <person name="Horton D.L."/>
            <person name="Alikhan N.F."/>
            <person name="Baker D."/>
            <person name="Gharbi K."/>
            <person name="Hall N."/>
            <person name="Watson M."/>
            <person name="Adriaenssens E.M."/>
            <person name="Foster-Nyarko E."/>
            <person name="Jarju S."/>
            <person name="Secka A."/>
            <person name="Antonio M."/>
            <person name="Oren A."/>
            <person name="Chaudhuri R.R."/>
            <person name="La Ragione R."/>
            <person name="Hildebrand F."/>
            <person name="Pallen M.J."/>
        </authorList>
    </citation>
    <scope>NUCLEOTIDE SEQUENCE</scope>
    <source>
        <strain evidence="9">1282</strain>
    </source>
</reference>
<evidence type="ECO:0000256" key="4">
    <source>
        <dbReference type="ARBA" id="ARBA00022967"/>
    </source>
</evidence>
<proteinExistence type="inferred from homology"/>
<feature type="transmembrane region" description="Helical" evidence="8">
    <location>
        <begin position="6"/>
        <end position="24"/>
    </location>
</feature>
<evidence type="ECO:0000256" key="8">
    <source>
        <dbReference type="HAMAP-Rule" id="MF_00459"/>
    </source>
</evidence>
<reference evidence="9" key="2">
    <citation type="submission" date="2021-04" db="EMBL/GenBank/DDBJ databases">
        <authorList>
            <person name="Gilroy R."/>
        </authorList>
    </citation>
    <scope>NUCLEOTIDE SEQUENCE</scope>
    <source>
        <strain evidence="9">1282</strain>
    </source>
</reference>
<keyword evidence="6 8" id="KW-1133">Transmembrane helix</keyword>
<evidence type="ECO:0000256" key="5">
    <source>
        <dbReference type="ARBA" id="ARBA00022982"/>
    </source>
</evidence>
<feature type="transmembrane region" description="Helical" evidence="8">
    <location>
        <begin position="74"/>
        <end position="93"/>
    </location>
</feature>
<evidence type="ECO:0000256" key="7">
    <source>
        <dbReference type="ARBA" id="ARBA00023136"/>
    </source>
</evidence>
<dbReference type="GO" id="GO:0005886">
    <property type="term" value="C:plasma membrane"/>
    <property type="evidence" value="ECO:0007669"/>
    <property type="project" value="UniProtKB-SubCell"/>
</dbReference>
<evidence type="ECO:0000256" key="1">
    <source>
        <dbReference type="ARBA" id="ARBA00004127"/>
    </source>
</evidence>
<sequence length="205" mass="21971">MDAQTIKSLVAIFLAAILTENYVLNKFLGICPFLGVSKKLDTALGMSCAVTVVMVISTAVTWPLYTYLLVPNGLGYLQTIVFILVIAALVQLLETALRKYMPPLYNALGIYLPLITTNCAVLGVTMLVLEKGAADPTFGYVQSLTNAFGSGIGFLVAMLLFAGVRERLERCNIPKTFQGLPITLVAASLVAVSFLGFNGVVDNLL</sequence>
<dbReference type="AlphaFoldDB" id="A0A9D2C0I5"/>
<dbReference type="PANTHER" id="PTHR30335:SF0">
    <property type="entry name" value="ION-TRANSLOCATING OXIDOREDUCTASE COMPLEX SUBUNIT A"/>
    <property type="match status" value="1"/>
</dbReference>
<feature type="transmembrane region" description="Helical" evidence="8">
    <location>
        <begin position="176"/>
        <end position="197"/>
    </location>
</feature>
<evidence type="ECO:0000313" key="9">
    <source>
        <dbReference type="EMBL" id="HIY27263.1"/>
    </source>
</evidence>
<dbReference type="Pfam" id="PF02508">
    <property type="entry name" value="Rnf-Nqr"/>
    <property type="match status" value="1"/>
</dbReference>
<dbReference type="InterPro" id="IPR050133">
    <property type="entry name" value="NqrDE/RnfAE_oxidrdctase"/>
</dbReference>
<accession>A0A9D2C0I5</accession>
<comment type="subunit">
    <text evidence="8">The complex is composed of six subunits: RnfA, RnfB, RnfC, RnfD, RnfE and RnfG.</text>
</comment>
<name>A0A9D2C0I5_9FIRM</name>
<keyword evidence="8" id="KW-1003">Cell membrane</keyword>
<dbReference type="InterPro" id="IPR011293">
    <property type="entry name" value="Ion_transpt_RnfA/RsxA"/>
</dbReference>
<dbReference type="EC" id="7.-.-.-" evidence="8"/>
<evidence type="ECO:0000313" key="10">
    <source>
        <dbReference type="Proteomes" id="UP000823915"/>
    </source>
</evidence>
<gene>
    <name evidence="8" type="primary">rnfA</name>
    <name evidence="9" type="ORF">H9838_08850</name>
</gene>
<protein>
    <recommendedName>
        <fullName evidence="8">Ion-translocating oxidoreductase complex subunit A</fullName>
        <ecNumber evidence="8">7.-.-.-</ecNumber>
    </recommendedName>
    <alternativeName>
        <fullName evidence="8">Rnf electron transport complex subunit A</fullName>
    </alternativeName>
</protein>
<dbReference type="HAMAP" id="MF_00459">
    <property type="entry name" value="RsxA_RnfA"/>
    <property type="match status" value="1"/>
</dbReference>
<dbReference type="PIRSF" id="PIRSF006102">
    <property type="entry name" value="NQR_DE"/>
    <property type="match status" value="1"/>
</dbReference>
<evidence type="ECO:0000256" key="6">
    <source>
        <dbReference type="ARBA" id="ARBA00022989"/>
    </source>
</evidence>
<dbReference type="PANTHER" id="PTHR30335">
    <property type="entry name" value="INTEGRAL MEMBRANE PROTEIN OF SOXR-REDUCING COMPLEX"/>
    <property type="match status" value="1"/>
</dbReference>
<dbReference type="GO" id="GO:0022900">
    <property type="term" value="P:electron transport chain"/>
    <property type="evidence" value="ECO:0007669"/>
    <property type="project" value="UniProtKB-UniRule"/>
</dbReference>
<organism evidence="9 10">
    <name type="scientific">Candidatus Acutalibacter pullistercoris</name>
    <dbReference type="NCBI Taxonomy" id="2838418"/>
    <lineage>
        <taxon>Bacteria</taxon>
        <taxon>Bacillati</taxon>
        <taxon>Bacillota</taxon>
        <taxon>Clostridia</taxon>
        <taxon>Eubacteriales</taxon>
        <taxon>Acutalibacteraceae</taxon>
        <taxon>Acutalibacter</taxon>
    </lineage>
</organism>